<evidence type="ECO:0000313" key="2">
    <source>
        <dbReference type="Proteomes" id="UP000805649"/>
    </source>
</evidence>
<protein>
    <submittedName>
        <fullName evidence="1">Short-chain dehydrogenase reductase family oxidoreductase</fullName>
    </submittedName>
</protein>
<sequence length="357" mass="38585">MSSKSEFTAETTAIEVAAAFPGSIANRTFIITGVSPNSIGFATAEALASQKPARLVLAGRSIEKVNETIISLRSRYPEVVYDALLLDLSSQASVRAAADKINSSADIPKIHGIINNAGIMAIPEKTLVDGVELTFATNHVGHFLFTNLVIEKLIAAVKASETPVRIVNLTSFGHFFAPVRFSDINLDKKSVDLPEEERPLLEMTKQFYGQDLSDVSYDGMMAYAQSKTANVLYTISLNQKLGGKYGIESFAVHPGAVDTNISQHVSQEEMDALKDRVSKMGIPLIQKTKEQGANTSVLAAVDPSLGPVDLSADVAKGVYLADCKATEDGCAPHAKRLKDAERLWELTEGLVKQKFHF</sequence>
<comment type="caution">
    <text evidence="1">The sequence shown here is derived from an EMBL/GenBank/DDBJ whole genome shotgun (WGS) entry which is preliminary data.</text>
</comment>
<dbReference type="EMBL" id="VUJX02000008">
    <property type="protein sequence ID" value="KAL0932932.1"/>
    <property type="molecule type" value="Genomic_DNA"/>
</dbReference>
<reference evidence="1 2" key="1">
    <citation type="journal article" date="2020" name="Phytopathology">
        <title>Genome Sequence Resources of Colletotrichum truncatum, C. plurivorum, C. musicola, and C. sojae: Four Species Pathogenic to Soybean (Glycine max).</title>
        <authorList>
            <person name="Rogerio F."/>
            <person name="Boufleur T.R."/>
            <person name="Ciampi-Guillardi M."/>
            <person name="Sukno S.A."/>
            <person name="Thon M.R."/>
            <person name="Massola Junior N.S."/>
            <person name="Baroncelli R."/>
        </authorList>
    </citation>
    <scope>NUCLEOTIDE SEQUENCE [LARGE SCALE GENOMIC DNA]</scope>
    <source>
        <strain evidence="1 2">CMES1059</strain>
    </source>
</reference>
<gene>
    <name evidence="1" type="ORF">CTRU02_211895</name>
</gene>
<organism evidence="1 2">
    <name type="scientific">Colletotrichum truncatum</name>
    <name type="common">Anthracnose fungus</name>
    <name type="synonym">Colletotrichum capsici</name>
    <dbReference type="NCBI Taxonomy" id="5467"/>
    <lineage>
        <taxon>Eukaryota</taxon>
        <taxon>Fungi</taxon>
        <taxon>Dikarya</taxon>
        <taxon>Ascomycota</taxon>
        <taxon>Pezizomycotina</taxon>
        <taxon>Sordariomycetes</taxon>
        <taxon>Hypocreomycetidae</taxon>
        <taxon>Glomerellales</taxon>
        <taxon>Glomerellaceae</taxon>
        <taxon>Colletotrichum</taxon>
        <taxon>Colletotrichum truncatum species complex</taxon>
    </lineage>
</organism>
<proteinExistence type="predicted"/>
<name>A0ACC3YM92_COLTU</name>
<evidence type="ECO:0000313" key="1">
    <source>
        <dbReference type="EMBL" id="KAL0932932.1"/>
    </source>
</evidence>
<dbReference type="Proteomes" id="UP000805649">
    <property type="component" value="Unassembled WGS sequence"/>
</dbReference>
<keyword evidence="2" id="KW-1185">Reference proteome</keyword>
<accession>A0ACC3YM92</accession>